<dbReference type="EMBL" id="HACA01001553">
    <property type="protein sequence ID" value="CDW18914.1"/>
    <property type="molecule type" value="Transcribed_RNA"/>
</dbReference>
<evidence type="ECO:0000313" key="1">
    <source>
        <dbReference type="EMBL" id="CDW18914.1"/>
    </source>
</evidence>
<reference evidence="1" key="1">
    <citation type="submission" date="2014-05" db="EMBL/GenBank/DDBJ databases">
        <authorList>
            <person name="Chronopoulou M."/>
        </authorList>
    </citation>
    <scope>NUCLEOTIDE SEQUENCE</scope>
    <source>
        <tissue evidence="1">Whole organism</tissue>
    </source>
</reference>
<accession>A0A0K2SYS4</accession>
<proteinExistence type="predicted"/>
<protein>
    <submittedName>
        <fullName evidence="1">Uncharacterized protein</fullName>
    </submittedName>
</protein>
<dbReference type="AlphaFoldDB" id="A0A0K2SYS4"/>
<name>A0A0K2SYS4_LEPSM</name>
<sequence length="39" mass="4725">MDNHLKFFPKVVDIDSYSLQSEFHNFVSHVAFLRRNMRV</sequence>
<organism evidence="1">
    <name type="scientific">Lepeophtheirus salmonis</name>
    <name type="common">Salmon louse</name>
    <name type="synonym">Caligus salmonis</name>
    <dbReference type="NCBI Taxonomy" id="72036"/>
    <lineage>
        <taxon>Eukaryota</taxon>
        <taxon>Metazoa</taxon>
        <taxon>Ecdysozoa</taxon>
        <taxon>Arthropoda</taxon>
        <taxon>Crustacea</taxon>
        <taxon>Multicrustacea</taxon>
        <taxon>Hexanauplia</taxon>
        <taxon>Copepoda</taxon>
        <taxon>Siphonostomatoida</taxon>
        <taxon>Caligidae</taxon>
        <taxon>Lepeophtheirus</taxon>
    </lineage>
</organism>